<evidence type="ECO:0000313" key="12">
    <source>
        <dbReference type="Proteomes" id="UP001500503"/>
    </source>
</evidence>
<evidence type="ECO:0000256" key="6">
    <source>
        <dbReference type="ARBA" id="ARBA00022840"/>
    </source>
</evidence>
<sequence>MQAGQLIAGRYLLEEQVGAGGGGTVWRAADQELPRPVAVKQVLSAARGHGPERVERLRREADFLARLNHPHVVTLFDVVQEGAEWFLVMEYIPSGSLADQGMLPPERAAGLGVQIVDALKAVHEAGLIHGDIKPGNVLVTEDGRAKLADFGASRAVHAEVTLTETGGLTAGTPGYMAPEVANGEDPTPASDVFALGATLFAAVEGESPYGREKNPMALLRRAADGQIASSRRGGPLAPVLSELMRVRPAGRPTVARARRLLQDVAGVSPSGGGAIPSDSESGGTDQPDPESPRWSSARRAALIGIASVVALGLVAAIVAWTAFDQPPGKTPRKPTRTAAASIFGDPHTVDPCALLKQAKLGRFGRTEVDTAYGNFNRCDFLVHPHGGGEVDVKAELINPDPSMEASGRPDKNGIQVLKESDSDGSCSRMLLLPDKNRVDISSQFDGRMASKKLCAITETAVESAVAVLSRGPIPRRTTPPVKTSLFWSDACALVDAKALSRFPGVDATDPEIGFGNWMCRWGSTTSHDDLMVMFDQYGPMTADDGRLTKLGGHLAYVQPNGYGEKTCAVRVPYRTFTTADGSEKTELLLVVIGGAGSAAWRCRVVTNVAGPIVANLPHA</sequence>
<keyword evidence="3" id="KW-0808">Transferase</keyword>
<dbReference type="SMART" id="SM00220">
    <property type="entry name" value="S_TKc"/>
    <property type="match status" value="1"/>
</dbReference>
<accession>A0ABP8QR81</accession>
<dbReference type="EMBL" id="BAABHF010000043">
    <property type="protein sequence ID" value="GAA4509294.1"/>
    <property type="molecule type" value="Genomic_DNA"/>
</dbReference>
<feature type="region of interest" description="Disordered" evidence="8">
    <location>
        <begin position="265"/>
        <end position="295"/>
    </location>
</feature>
<keyword evidence="12" id="KW-1185">Reference proteome</keyword>
<keyword evidence="5" id="KW-0418">Kinase</keyword>
<protein>
    <recommendedName>
        <fullName evidence="1">non-specific serine/threonine protein kinase</fullName>
        <ecNumber evidence="1">2.7.11.1</ecNumber>
    </recommendedName>
</protein>
<keyword evidence="9" id="KW-0812">Transmembrane</keyword>
<feature type="domain" description="Protein kinase" evidence="10">
    <location>
        <begin position="11"/>
        <end position="265"/>
    </location>
</feature>
<evidence type="ECO:0000256" key="1">
    <source>
        <dbReference type="ARBA" id="ARBA00012513"/>
    </source>
</evidence>
<gene>
    <name evidence="11" type="ORF">GCM10023191_070330</name>
</gene>
<dbReference type="PROSITE" id="PS00108">
    <property type="entry name" value="PROTEIN_KINASE_ST"/>
    <property type="match status" value="1"/>
</dbReference>
<keyword evidence="6 7" id="KW-0067">ATP-binding</keyword>
<evidence type="ECO:0000256" key="2">
    <source>
        <dbReference type="ARBA" id="ARBA00022527"/>
    </source>
</evidence>
<dbReference type="EC" id="2.7.11.1" evidence="1"/>
<dbReference type="Gene3D" id="1.10.510.10">
    <property type="entry name" value="Transferase(Phosphotransferase) domain 1"/>
    <property type="match status" value="1"/>
</dbReference>
<dbReference type="PANTHER" id="PTHR43289:SF6">
    <property type="entry name" value="SERINE_THREONINE-PROTEIN KINASE NEKL-3"/>
    <property type="match status" value="1"/>
</dbReference>
<dbReference type="RefSeq" id="WP_345471263.1">
    <property type="nucleotide sequence ID" value="NZ_BAABHF010000043.1"/>
</dbReference>
<dbReference type="CDD" id="cd14014">
    <property type="entry name" value="STKc_PknB_like"/>
    <property type="match status" value="1"/>
</dbReference>
<evidence type="ECO:0000256" key="5">
    <source>
        <dbReference type="ARBA" id="ARBA00022777"/>
    </source>
</evidence>
<evidence type="ECO:0000259" key="10">
    <source>
        <dbReference type="PROSITE" id="PS50011"/>
    </source>
</evidence>
<dbReference type="InterPro" id="IPR017441">
    <property type="entry name" value="Protein_kinase_ATP_BS"/>
</dbReference>
<name>A0ABP8QR81_9ACTN</name>
<dbReference type="Pfam" id="PF00069">
    <property type="entry name" value="Pkinase"/>
    <property type="match status" value="1"/>
</dbReference>
<keyword evidence="4 7" id="KW-0547">Nucleotide-binding</keyword>
<feature type="binding site" evidence="7">
    <location>
        <position position="40"/>
    </location>
    <ligand>
        <name>ATP</name>
        <dbReference type="ChEBI" id="CHEBI:30616"/>
    </ligand>
</feature>
<evidence type="ECO:0000256" key="3">
    <source>
        <dbReference type="ARBA" id="ARBA00022679"/>
    </source>
</evidence>
<dbReference type="Proteomes" id="UP001500503">
    <property type="component" value="Unassembled WGS sequence"/>
</dbReference>
<keyword evidence="2" id="KW-0723">Serine/threonine-protein kinase</keyword>
<reference evidence="12" key="1">
    <citation type="journal article" date="2019" name="Int. J. Syst. Evol. Microbiol.">
        <title>The Global Catalogue of Microorganisms (GCM) 10K type strain sequencing project: providing services to taxonomists for standard genome sequencing and annotation.</title>
        <authorList>
            <consortium name="The Broad Institute Genomics Platform"/>
            <consortium name="The Broad Institute Genome Sequencing Center for Infectious Disease"/>
            <person name="Wu L."/>
            <person name="Ma J."/>
        </authorList>
    </citation>
    <scope>NUCLEOTIDE SEQUENCE [LARGE SCALE GENOMIC DNA]</scope>
    <source>
        <strain evidence="12">JCM 17933</strain>
    </source>
</reference>
<dbReference type="PROSITE" id="PS00107">
    <property type="entry name" value="PROTEIN_KINASE_ATP"/>
    <property type="match status" value="1"/>
</dbReference>
<evidence type="ECO:0000256" key="8">
    <source>
        <dbReference type="SAM" id="MobiDB-lite"/>
    </source>
</evidence>
<evidence type="ECO:0000313" key="11">
    <source>
        <dbReference type="EMBL" id="GAA4509294.1"/>
    </source>
</evidence>
<organism evidence="11 12">
    <name type="scientific">Actinoallomurus oryzae</name>
    <dbReference type="NCBI Taxonomy" id="502180"/>
    <lineage>
        <taxon>Bacteria</taxon>
        <taxon>Bacillati</taxon>
        <taxon>Actinomycetota</taxon>
        <taxon>Actinomycetes</taxon>
        <taxon>Streptosporangiales</taxon>
        <taxon>Thermomonosporaceae</taxon>
        <taxon>Actinoallomurus</taxon>
    </lineage>
</organism>
<dbReference type="Gene3D" id="3.30.200.20">
    <property type="entry name" value="Phosphorylase Kinase, domain 1"/>
    <property type="match status" value="1"/>
</dbReference>
<dbReference type="PROSITE" id="PS50011">
    <property type="entry name" value="PROTEIN_KINASE_DOM"/>
    <property type="match status" value="1"/>
</dbReference>
<comment type="caution">
    <text evidence="11">The sequence shown here is derived from an EMBL/GenBank/DDBJ whole genome shotgun (WGS) entry which is preliminary data.</text>
</comment>
<dbReference type="InterPro" id="IPR000719">
    <property type="entry name" value="Prot_kinase_dom"/>
</dbReference>
<keyword evidence="9" id="KW-0472">Membrane</keyword>
<dbReference type="InterPro" id="IPR008271">
    <property type="entry name" value="Ser/Thr_kinase_AS"/>
</dbReference>
<keyword evidence="9" id="KW-1133">Transmembrane helix</keyword>
<evidence type="ECO:0000256" key="4">
    <source>
        <dbReference type="ARBA" id="ARBA00022741"/>
    </source>
</evidence>
<dbReference type="PANTHER" id="PTHR43289">
    <property type="entry name" value="MITOGEN-ACTIVATED PROTEIN KINASE KINASE KINASE 20-RELATED"/>
    <property type="match status" value="1"/>
</dbReference>
<dbReference type="InterPro" id="IPR011009">
    <property type="entry name" value="Kinase-like_dom_sf"/>
</dbReference>
<proteinExistence type="predicted"/>
<dbReference type="SUPFAM" id="SSF56112">
    <property type="entry name" value="Protein kinase-like (PK-like)"/>
    <property type="match status" value="1"/>
</dbReference>
<evidence type="ECO:0000256" key="9">
    <source>
        <dbReference type="SAM" id="Phobius"/>
    </source>
</evidence>
<evidence type="ECO:0000256" key="7">
    <source>
        <dbReference type="PROSITE-ProRule" id="PRU10141"/>
    </source>
</evidence>
<feature type="transmembrane region" description="Helical" evidence="9">
    <location>
        <begin position="300"/>
        <end position="323"/>
    </location>
</feature>